<name>A0A5M3SZ40_LIMPL</name>
<evidence type="ECO:0000313" key="2">
    <source>
        <dbReference type="Proteomes" id="UP000326169"/>
    </source>
</evidence>
<dbReference type="SUPFAM" id="SSF46565">
    <property type="entry name" value="Chaperone J-domain"/>
    <property type="match status" value="1"/>
</dbReference>
<organism evidence="1 2">
    <name type="scientific">Limnospira platensis NIES-46</name>
    <dbReference type="NCBI Taxonomy" id="1236695"/>
    <lineage>
        <taxon>Bacteria</taxon>
        <taxon>Bacillati</taxon>
        <taxon>Cyanobacteriota</taxon>
        <taxon>Cyanophyceae</taxon>
        <taxon>Oscillatoriophycideae</taxon>
        <taxon>Oscillatoriales</taxon>
        <taxon>Sirenicapillariaceae</taxon>
        <taxon>Limnospira</taxon>
    </lineage>
</organism>
<dbReference type="EMBL" id="BIMW01000018">
    <property type="protein sequence ID" value="GCE92473.1"/>
    <property type="molecule type" value="Genomic_DNA"/>
</dbReference>
<protein>
    <recommendedName>
        <fullName evidence="3">J domain-containing protein</fullName>
    </recommendedName>
</protein>
<comment type="caution">
    <text evidence="1">The sequence shown here is derived from an EMBL/GenBank/DDBJ whole genome shotgun (WGS) entry which is preliminary data.</text>
</comment>
<gene>
    <name evidence="1" type="ORF">NIES46_05130</name>
</gene>
<proteinExistence type="predicted"/>
<sequence>MNYSSALAVIQEKYPHVAVIEVWANVLFLRMTKGRCVFYPKKGTIWAHLETGTWVLAADNQVAARKLYKQMAIKLHPDKQSGSHEKFIKLTNCYENYEAIRIRFGAEFDDDYPEDPKYSKYHYYTARQSHEWFRETYSSYKAWVKRRKEQDEYARQQVEELGVPF</sequence>
<dbReference type="InterPro" id="IPR036869">
    <property type="entry name" value="J_dom_sf"/>
</dbReference>
<dbReference type="RefSeq" id="WP_014273906.1">
    <property type="nucleotide sequence ID" value="NZ_BIMW01000018.1"/>
</dbReference>
<dbReference type="Gene3D" id="1.10.287.110">
    <property type="entry name" value="DnaJ domain"/>
    <property type="match status" value="1"/>
</dbReference>
<accession>A0A5M3SZ40</accession>
<reference evidence="1 2" key="1">
    <citation type="journal article" date="2019" name="J Genomics">
        <title>The Draft Genome of a Hydrogen-producing Cyanobacterium, Arthrospira platensis NIES-46.</title>
        <authorList>
            <person name="Suzuki S."/>
            <person name="Yamaguchi H."/>
            <person name="Kawachi M."/>
        </authorList>
    </citation>
    <scope>NUCLEOTIDE SEQUENCE [LARGE SCALE GENOMIC DNA]</scope>
    <source>
        <strain evidence="1 2">NIES-46</strain>
    </source>
</reference>
<evidence type="ECO:0008006" key="3">
    <source>
        <dbReference type="Google" id="ProtNLM"/>
    </source>
</evidence>
<dbReference type="GeneID" id="301681477"/>
<evidence type="ECO:0000313" key="1">
    <source>
        <dbReference type="EMBL" id="GCE92473.1"/>
    </source>
</evidence>
<dbReference type="Proteomes" id="UP000326169">
    <property type="component" value="Unassembled WGS sequence"/>
</dbReference>
<keyword evidence="2" id="KW-1185">Reference proteome</keyword>